<sequence length="354" mass="41642">MEFKQKPQEQKTSSHSNPLTYELLPNIQYYQRQYCYAQAMKQSTLLAGQDNKIKVLQFKKGLKLISCIQKHQNKVVTLNIFQKRDQFISGSNDSSIIIWSFNQMSSPKYLTKLKGHLDWIKCLVIRPKREDLIISGSYDKTIKIWKQPFYFLTQSQNSSFKQQSWICSQTIAEHKKQIEGLSINQEGNKFITCGADHLILIIEELETQWQIKQRIEVKEFGYRISFINNDLFAFQPRNNYLCLFYFNPDTGLYQQNQDIQIQGGQKNCDGLFPLLYLEKYQILISKNGLNVNILKFSFTKSNDYNCKLEQVIGFRFLSSWDGLIYGTASHDGEYLITWDQMSKEIQIRQLRLEM</sequence>
<dbReference type="GO" id="GO:0016226">
    <property type="term" value="P:iron-sulfur cluster assembly"/>
    <property type="evidence" value="ECO:0007669"/>
    <property type="project" value="TreeGrafter"/>
</dbReference>
<keyword evidence="3" id="KW-1185">Reference proteome</keyword>
<dbReference type="AlphaFoldDB" id="A0A8S1X9P7"/>
<dbReference type="PROSITE" id="PS50082">
    <property type="entry name" value="WD_REPEATS_2"/>
    <property type="match status" value="2"/>
</dbReference>
<feature type="repeat" description="WD" evidence="1">
    <location>
        <begin position="113"/>
        <end position="146"/>
    </location>
</feature>
<evidence type="ECO:0008006" key="4">
    <source>
        <dbReference type="Google" id="ProtNLM"/>
    </source>
</evidence>
<keyword evidence="1" id="KW-0853">WD repeat</keyword>
<evidence type="ECO:0000256" key="1">
    <source>
        <dbReference type="PROSITE-ProRule" id="PRU00221"/>
    </source>
</evidence>
<reference evidence="2" key="1">
    <citation type="submission" date="2021-01" db="EMBL/GenBank/DDBJ databases">
        <authorList>
            <consortium name="Genoscope - CEA"/>
            <person name="William W."/>
        </authorList>
    </citation>
    <scope>NUCLEOTIDE SEQUENCE</scope>
</reference>
<evidence type="ECO:0000313" key="3">
    <source>
        <dbReference type="Proteomes" id="UP000683925"/>
    </source>
</evidence>
<protein>
    <recommendedName>
        <fullName evidence="4">WD40-repeat-containing domain</fullName>
    </recommendedName>
</protein>
<dbReference type="OMA" id="QPRNNYL"/>
<dbReference type="PANTHER" id="PTHR19920">
    <property type="entry name" value="WD40 PROTEIN CIAO1"/>
    <property type="match status" value="1"/>
</dbReference>
<proteinExistence type="predicted"/>
<dbReference type="PROSITE" id="PS50294">
    <property type="entry name" value="WD_REPEATS_REGION"/>
    <property type="match status" value="2"/>
</dbReference>
<dbReference type="EMBL" id="CAJJDP010000115">
    <property type="protein sequence ID" value="CAD8197729.1"/>
    <property type="molecule type" value="Genomic_DNA"/>
</dbReference>
<feature type="repeat" description="WD" evidence="1">
    <location>
        <begin position="68"/>
        <end position="109"/>
    </location>
</feature>
<gene>
    <name evidence="2" type="ORF">POCTA_138.1.T1150041</name>
</gene>
<dbReference type="PANTHER" id="PTHR19920:SF0">
    <property type="entry name" value="CYTOSOLIC IRON-SULFUR PROTEIN ASSEMBLY PROTEIN CIAO1-RELATED"/>
    <property type="match status" value="1"/>
</dbReference>
<comment type="caution">
    <text evidence="2">The sequence shown here is derived from an EMBL/GenBank/DDBJ whole genome shotgun (WGS) entry which is preliminary data.</text>
</comment>
<dbReference type="Pfam" id="PF00400">
    <property type="entry name" value="WD40"/>
    <property type="match status" value="3"/>
</dbReference>
<accession>A0A8S1X9P7</accession>
<dbReference type="OrthoDB" id="674604at2759"/>
<dbReference type="GO" id="GO:0097361">
    <property type="term" value="C:cytosolic [4Fe-4S] assembly targeting complex"/>
    <property type="evidence" value="ECO:0007669"/>
    <property type="project" value="TreeGrafter"/>
</dbReference>
<dbReference type="SMART" id="SM00320">
    <property type="entry name" value="WD40"/>
    <property type="match status" value="3"/>
</dbReference>
<dbReference type="InterPro" id="IPR001680">
    <property type="entry name" value="WD40_rpt"/>
</dbReference>
<organism evidence="2 3">
    <name type="scientific">Paramecium octaurelia</name>
    <dbReference type="NCBI Taxonomy" id="43137"/>
    <lineage>
        <taxon>Eukaryota</taxon>
        <taxon>Sar</taxon>
        <taxon>Alveolata</taxon>
        <taxon>Ciliophora</taxon>
        <taxon>Intramacronucleata</taxon>
        <taxon>Oligohymenophorea</taxon>
        <taxon>Peniculida</taxon>
        <taxon>Parameciidae</taxon>
        <taxon>Paramecium</taxon>
    </lineage>
</organism>
<evidence type="ECO:0000313" key="2">
    <source>
        <dbReference type="EMBL" id="CAD8197729.1"/>
    </source>
</evidence>
<name>A0A8S1X9P7_PAROT</name>
<dbReference type="Proteomes" id="UP000683925">
    <property type="component" value="Unassembled WGS sequence"/>
</dbReference>